<gene>
    <name evidence="1" type="ORF">E2C01_087587</name>
</gene>
<sequence>MEDSSTVIPRQTRISRIHESVKYTIFRRAQLRLAIARFGLHLNLPLVLVDARDLPSQASWTRPGAGGSMLPRATRSLLVMLLLCADVVPLHSLDFILAMASQRPITSYFKPSPTSK</sequence>
<comment type="caution">
    <text evidence="1">The sequence shown here is derived from an EMBL/GenBank/DDBJ whole genome shotgun (WGS) entry which is preliminary data.</text>
</comment>
<proteinExistence type="predicted"/>
<accession>A0A5B7JCW0</accession>
<evidence type="ECO:0000313" key="2">
    <source>
        <dbReference type="Proteomes" id="UP000324222"/>
    </source>
</evidence>
<protein>
    <submittedName>
        <fullName evidence="1">Uncharacterized protein</fullName>
    </submittedName>
</protein>
<dbReference type="AlphaFoldDB" id="A0A5B7JCW0"/>
<organism evidence="1 2">
    <name type="scientific">Portunus trituberculatus</name>
    <name type="common">Swimming crab</name>
    <name type="synonym">Neptunus trituberculatus</name>
    <dbReference type="NCBI Taxonomy" id="210409"/>
    <lineage>
        <taxon>Eukaryota</taxon>
        <taxon>Metazoa</taxon>
        <taxon>Ecdysozoa</taxon>
        <taxon>Arthropoda</taxon>
        <taxon>Crustacea</taxon>
        <taxon>Multicrustacea</taxon>
        <taxon>Malacostraca</taxon>
        <taxon>Eumalacostraca</taxon>
        <taxon>Eucarida</taxon>
        <taxon>Decapoda</taxon>
        <taxon>Pleocyemata</taxon>
        <taxon>Brachyura</taxon>
        <taxon>Eubrachyura</taxon>
        <taxon>Portunoidea</taxon>
        <taxon>Portunidae</taxon>
        <taxon>Portuninae</taxon>
        <taxon>Portunus</taxon>
    </lineage>
</organism>
<reference evidence="1 2" key="1">
    <citation type="submission" date="2019-05" db="EMBL/GenBank/DDBJ databases">
        <title>Another draft genome of Portunus trituberculatus and its Hox gene families provides insights of decapod evolution.</title>
        <authorList>
            <person name="Jeong J.-H."/>
            <person name="Song I."/>
            <person name="Kim S."/>
            <person name="Choi T."/>
            <person name="Kim D."/>
            <person name="Ryu S."/>
            <person name="Kim W."/>
        </authorList>
    </citation>
    <scope>NUCLEOTIDE SEQUENCE [LARGE SCALE GENOMIC DNA]</scope>
    <source>
        <tissue evidence="1">Muscle</tissue>
    </source>
</reference>
<evidence type="ECO:0000313" key="1">
    <source>
        <dbReference type="EMBL" id="MPC92495.1"/>
    </source>
</evidence>
<dbReference type="EMBL" id="VSRR010091474">
    <property type="protein sequence ID" value="MPC92495.1"/>
    <property type="molecule type" value="Genomic_DNA"/>
</dbReference>
<dbReference type="Proteomes" id="UP000324222">
    <property type="component" value="Unassembled WGS sequence"/>
</dbReference>
<name>A0A5B7JCW0_PORTR</name>
<keyword evidence="2" id="KW-1185">Reference proteome</keyword>